<evidence type="ECO:0000256" key="1">
    <source>
        <dbReference type="ARBA" id="ARBA00004123"/>
    </source>
</evidence>
<feature type="domain" description="DUF4772" evidence="9">
    <location>
        <begin position="5"/>
        <end position="109"/>
    </location>
</feature>
<comment type="caution">
    <text evidence="10">The sequence shown here is derived from an EMBL/GenBank/DDBJ whole genome shotgun (WGS) entry which is preliminary data.</text>
</comment>
<dbReference type="GO" id="GO:0000978">
    <property type="term" value="F:RNA polymerase II cis-regulatory region sequence-specific DNA binding"/>
    <property type="evidence" value="ECO:0007669"/>
    <property type="project" value="TreeGrafter"/>
</dbReference>
<proteinExistence type="predicted"/>
<evidence type="ECO:0000256" key="3">
    <source>
        <dbReference type="ARBA" id="ARBA00022771"/>
    </source>
</evidence>
<keyword evidence="2" id="KW-0479">Metal-binding</keyword>
<dbReference type="InterPro" id="IPR052253">
    <property type="entry name" value="CR1/CR2-DNA-binding_regulator"/>
</dbReference>
<reference evidence="10 11" key="1">
    <citation type="submission" date="2024-01" db="EMBL/GenBank/DDBJ databases">
        <title>The genome of the rayed Mediterranean limpet Patella caerulea (Linnaeus, 1758).</title>
        <authorList>
            <person name="Anh-Thu Weber A."/>
            <person name="Halstead-Nussloch G."/>
        </authorList>
    </citation>
    <scope>NUCLEOTIDE SEQUENCE [LARGE SCALE GENOMIC DNA]</scope>
    <source>
        <strain evidence="10">AATW-2023a</strain>
        <tissue evidence="10">Whole specimen</tissue>
    </source>
</reference>
<evidence type="ECO:0000256" key="4">
    <source>
        <dbReference type="ARBA" id="ARBA00022833"/>
    </source>
</evidence>
<evidence type="ECO:0000256" key="7">
    <source>
        <dbReference type="ARBA" id="ARBA00023163"/>
    </source>
</evidence>
<dbReference type="AlphaFoldDB" id="A0AAN8JWE4"/>
<keyword evidence="8" id="KW-0539">Nucleus</keyword>
<evidence type="ECO:0000259" key="9">
    <source>
        <dbReference type="Pfam" id="PF15997"/>
    </source>
</evidence>
<keyword evidence="3" id="KW-0863">Zinc-finger</keyword>
<sequence length="165" mass="18465">MFGTRRLAKRSIVGTKVSALYQDGRYYTGVILSQIAEEGNNSTGLYSVRFEDGSEKSVTSNNIIGPGFDTIMSKTLKIGQRVFITMNGREVSGTVAVHDKISDEVMINIDDMKQVIRKIDEIRLMESRKSARLSDQDTDYSKLADVTEPKRRTVSHFIDVPAKNP</sequence>
<evidence type="ECO:0000256" key="2">
    <source>
        <dbReference type="ARBA" id="ARBA00022723"/>
    </source>
</evidence>
<evidence type="ECO:0000313" key="10">
    <source>
        <dbReference type="EMBL" id="KAK6186992.1"/>
    </source>
</evidence>
<dbReference type="GO" id="GO:0006357">
    <property type="term" value="P:regulation of transcription by RNA polymerase II"/>
    <property type="evidence" value="ECO:0007669"/>
    <property type="project" value="TreeGrafter"/>
</dbReference>
<evidence type="ECO:0000256" key="5">
    <source>
        <dbReference type="ARBA" id="ARBA00023015"/>
    </source>
</evidence>
<evidence type="ECO:0000256" key="6">
    <source>
        <dbReference type="ARBA" id="ARBA00023125"/>
    </source>
</evidence>
<comment type="subcellular location">
    <subcellularLocation>
        <location evidence="1">Nucleus</location>
    </subcellularLocation>
</comment>
<dbReference type="GO" id="GO:0003700">
    <property type="term" value="F:DNA-binding transcription factor activity"/>
    <property type="evidence" value="ECO:0007669"/>
    <property type="project" value="TreeGrafter"/>
</dbReference>
<dbReference type="InterPro" id="IPR031940">
    <property type="entry name" value="DUF4772"/>
</dbReference>
<keyword evidence="11" id="KW-1185">Reference proteome</keyword>
<dbReference type="Pfam" id="PF15997">
    <property type="entry name" value="DUF4772"/>
    <property type="match status" value="1"/>
</dbReference>
<protein>
    <recommendedName>
        <fullName evidence="9">DUF4772 domain-containing protein</fullName>
    </recommendedName>
</protein>
<dbReference type="GO" id="GO:0005634">
    <property type="term" value="C:nucleus"/>
    <property type="evidence" value="ECO:0007669"/>
    <property type="project" value="UniProtKB-SubCell"/>
</dbReference>
<keyword evidence="6" id="KW-0238">DNA-binding</keyword>
<keyword evidence="7" id="KW-0804">Transcription</keyword>
<dbReference type="Proteomes" id="UP001347796">
    <property type="component" value="Unassembled WGS sequence"/>
</dbReference>
<dbReference type="PANTHER" id="PTHR13006">
    <property type="entry name" value="PAPILLOMAVIRUS REGULATORY FACTOR PRF-1"/>
    <property type="match status" value="1"/>
</dbReference>
<keyword evidence="5" id="KW-0805">Transcription regulation</keyword>
<evidence type="ECO:0000256" key="8">
    <source>
        <dbReference type="ARBA" id="ARBA00023242"/>
    </source>
</evidence>
<dbReference type="SUPFAM" id="SSF63748">
    <property type="entry name" value="Tudor/PWWP/MBT"/>
    <property type="match status" value="1"/>
</dbReference>
<gene>
    <name evidence="10" type="ORF">SNE40_006246</name>
</gene>
<accession>A0AAN8JWE4</accession>
<dbReference type="PANTHER" id="PTHR13006:SF9">
    <property type="entry name" value="GLUCOSE TRANSPORTER 4 ENHANCER FACTOR, ISOFORM G"/>
    <property type="match status" value="1"/>
</dbReference>
<keyword evidence="4" id="KW-0862">Zinc</keyword>
<dbReference type="Gene3D" id="2.30.30.140">
    <property type="match status" value="1"/>
</dbReference>
<dbReference type="EMBL" id="JAZGQO010000005">
    <property type="protein sequence ID" value="KAK6186992.1"/>
    <property type="molecule type" value="Genomic_DNA"/>
</dbReference>
<dbReference type="GO" id="GO:0008270">
    <property type="term" value="F:zinc ion binding"/>
    <property type="evidence" value="ECO:0007669"/>
    <property type="project" value="UniProtKB-KW"/>
</dbReference>
<evidence type="ECO:0000313" key="11">
    <source>
        <dbReference type="Proteomes" id="UP001347796"/>
    </source>
</evidence>
<name>A0AAN8JWE4_PATCE</name>
<organism evidence="10 11">
    <name type="scientific">Patella caerulea</name>
    <name type="common">Rayed Mediterranean limpet</name>
    <dbReference type="NCBI Taxonomy" id="87958"/>
    <lineage>
        <taxon>Eukaryota</taxon>
        <taxon>Metazoa</taxon>
        <taxon>Spiralia</taxon>
        <taxon>Lophotrochozoa</taxon>
        <taxon>Mollusca</taxon>
        <taxon>Gastropoda</taxon>
        <taxon>Patellogastropoda</taxon>
        <taxon>Patelloidea</taxon>
        <taxon>Patellidae</taxon>
        <taxon>Patella</taxon>
    </lineage>
</organism>